<evidence type="ECO:0000313" key="8">
    <source>
        <dbReference type="EMBL" id="EDY17609.1"/>
    </source>
</evidence>
<dbReference type="PROSITE" id="PS50109">
    <property type="entry name" value="HIS_KIN"/>
    <property type="match status" value="1"/>
</dbReference>
<dbReference type="SMART" id="SM00388">
    <property type="entry name" value="HisKA"/>
    <property type="match status" value="1"/>
</dbReference>
<dbReference type="Gene3D" id="3.30.565.10">
    <property type="entry name" value="Histidine kinase-like ATPase, C-terminal domain"/>
    <property type="match status" value="1"/>
</dbReference>
<evidence type="ECO:0000256" key="3">
    <source>
        <dbReference type="ARBA" id="ARBA00022553"/>
    </source>
</evidence>
<protein>
    <recommendedName>
        <fullName evidence="2">histidine kinase</fullName>
        <ecNumber evidence="2">2.7.13.3</ecNumber>
    </recommendedName>
</protein>
<organism evidence="8 9">
    <name type="scientific">Chthoniobacter flavus Ellin428</name>
    <dbReference type="NCBI Taxonomy" id="497964"/>
    <lineage>
        <taxon>Bacteria</taxon>
        <taxon>Pseudomonadati</taxon>
        <taxon>Verrucomicrobiota</taxon>
        <taxon>Spartobacteria</taxon>
        <taxon>Chthoniobacterales</taxon>
        <taxon>Chthoniobacteraceae</taxon>
        <taxon>Chthoniobacter</taxon>
    </lineage>
</organism>
<dbReference type="InterPro" id="IPR003594">
    <property type="entry name" value="HATPase_dom"/>
</dbReference>
<dbReference type="GO" id="GO:0000155">
    <property type="term" value="F:phosphorelay sensor kinase activity"/>
    <property type="evidence" value="ECO:0007669"/>
    <property type="project" value="InterPro"/>
</dbReference>
<dbReference type="Pfam" id="PF02518">
    <property type="entry name" value="HATPase_c"/>
    <property type="match status" value="1"/>
</dbReference>
<dbReference type="FunFam" id="3.30.565.10:FF:000006">
    <property type="entry name" value="Sensor histidine kinase WalK"/>
    <property type="match status" value="1"/>
</dbReference>
<keyword evidence="4" id="KW-0808">Transferase</keyword>
<dbReference type="GO" id="GO:0030295">
    <property type="term" value="F:protein kinase activator activity"/>
    <property type="evidence" value="ECO:0007669"/>
    <property type="project" value="TreeGrafter"/>
</dbReference>
<keyword evidence="6" id="KW-0175">Coiled coil</keyword>
<dbReference type="GO" id="GO:0007234">
    <property type="term" value="P:osmosensory signaling via phosphorelay pathway"/>
    <property type="evidence" value="ECO:0007669"/>
    <property type="project" value="TreeGrafter"/>
</dbReference>
<keyword evidence="5 8" id="KW-0418">Kinase</keyword>
<dbReference type="InterPro" id="IPR003661">
    <property type="entry name" value="HisK_dim/P_dom"/>
</dbReference>
<dbReference type="EC" id="2.7.13.3" evidence="2"/>
<dbReference type="InterPro" id="IPR005467">
    <property type="entry name" value="His_kinase_dom"/>
</dbReference>
<sequence>MSFVSPSDLQDPEETIRLLQEELAETNREVLALTLELEKRVEQRTAELAAANKELEAFSYSISHDLRAPLRHIDGFGQLLRERYGEQLPPPAQALLDKVCNSAQHLGHLIDDLLNFSRLSRQPINKRTVNTVSLVQQVLDELQGEREGRQVDIRVGELPDCCGDLTLLKQVFFNLISNAFKFTRKRELATIDIGYYQEPKDLVFFISDNGAGFDMSYAAKLFGVFQRLHSADQFEGTGVGLSIVQRIIHRHGGRIWAKAEVNKGATFFFTLPN</sequence>
<dbReference type="FunFam" id="1.10.287.130:FF:000070">
    <property type="entry name" value="Histidine kinase sensor protein"/>
    <property type="match status" value="1"/>
</dbReference>
<feature type="coiled-coil region" evidence="6">
    <location>
        <begin position="9"/>
        <end position="54"/>
    </location>
</feature>
<dbReference type="STRING" id="497964.CfE428DRAFT_4907"/>
<dbReference type="Gene3D" id="1.10.287.130">
    <property type="match status" value="1"/>
</dbReference>
<dbReference type="eggNOG" id="COG4251">
    <property type="taxonomic scope" value="Bacteria"/>
</dbReference>
<dbReference type="InterPro" id="IPR050351">
    <property type="entry name" value="BphY/WalK/GraS-like"/>
</dbReference>
<dbReference type="InterPro" id="IPR004358">
    <property type="entry name" value="Sig_transdc_His_kin-like_C"/>
</dbReference>
<evidence type="ECO:0000256" key="5">
    <source>
        <dbReference type="ARBA" id="ARBA00022777"/>
    </source>
</evidence>
<dbReference type="SUPFAM" id="SSF47384">
    <property type="entry name" value="Homodimeric domain of signal transducing histidine kinase"/>
    <property type="match status" value="1"/>
</dbReference>
<dbReference type="CDD" id="cd00082">
    <property type="entry name" value="HisKA"/>
    <property type="match status" value="1"/>
</dbReference>
<dbReference type="InterPro" id="IPR036890">
    <property type="entry name" value="HATPase_C_sf"/>
</dbReference>
<dbReference type="GO" id="GO:0000156">
    <property type="term" value="F:phosphorelay response regulator activity"/>
    <property type="evidence" value="ECO:0007669"/>
    <property type="project" value="TreeGrafter"/>
</dbReference>
<evidence type="ECO:0000256" key="2">
    <source>
        <dbReference type="ARBA" id="ARBA00012438"/>
    </source>
</evidence>
<reference evidence="8 9" key="1">
    <citation type="journal article" date="2011" name="J. Bacteriol.">
        <title>Genome sequence of Chthoniobacter flavus Ellin428, an aerobic heterotrophic soil bacterium.</title>
        <authorList>
            <person name="Kant R."/>
            <person name="van Passel M.W."/>
            <person name="Palva A."/>
            <person name="Lucas S."/>
            <person name="Lapidus A."/>
            <person name="Glavina Del Rio T."/>
            <person name="Dalin E."/>
            <person name="Tice H."/>
            <person name="Bruce D."/>
            <person name="Goodwin L."/>
            <person name="Pitluck S."/>
            <person name="Larimer F.W."/>
            <person name="Land M.L."/>
            <person name="Hauser L."/>
            <person name="Sangwan P."/>
            <person name="de Vos W.M."/>
            <person name="Janssen P.H."/>
            <person name="Smidt H."/>
        </authorList>
    </citation>
    <scope>NUCLEOTIDE SEQUENCE [LARGE SCALE GENOMIC DNA]</scope>
    <source>
        <strain evidence="8 9">Ellin428</strain>
    </source>
</reference>
<dbReference type="RefSeq" id="WP_006982228.1">
    <property type="nucleotide sequence ID" value="NZ_ABVL01000018.1"/>
</dbReference>
<dbReference type="PANTHER" id="PTHR42878">
    <property type="entry name" value="TWO-COMPONENT HISTIDINE KINASE"/>
    <property type="match status" value="1"/>
</dbReference>
<dbReference type="EMBL" id="ABVL01000018">
    <property type="protein sequence ID" value="EDY17609.1"/>
    <property type="molecule type" value="Genomic_DNA"/>
</dbReference>
<gene>
    <name evidence="8" type="ORF">CfE428DRAFT_4907</name>
</gene>
<evidence type="ECO:0000313" key="9">
    <source>
        <dbReference type="Proteomes" id="UP000005824"/>
    </source>
</evidence>
<dbReference type="InParanoid" id="B4D7J2"/>
<keyword evidence="3" id="KW-0597">Phosphoprotein</keyword>
<dbReference type="AlphaFoldDB" id="B4D7J2"/>
<dbReference type="SMART" id="SM00387">
    <property type="entry name" value="HATPase_c"/>
    <property type="match status" value="1"/>
</dbReference>
<dbReference type="PANTHER" id="PTHR42878:SF15">
    <property type="entry name" value="BACTERIOPHYTOCHROME"/>
    <property type="match status" value="1"/>
</dbReference>
<proteinExistence type="predicted"/>
<evidence type="ECO:0000256" key="4">
    <source>
        <dbReference type="ARBA" id="ARBA00022679"/>
    </source>
</evidence>
<dbReference type="InterPro" id="IPR036097">
    <property type="entry name" value="HisK_dim/P_sf"/>
</dbReference>
<name>B4D7J2_9BACT</name>
<keyword evidence="9" id="KW-1185">Reference proteome</keyword>
<dbReference type="PRINTS" id="PR00344">
    <property type="entry name" value="BCTRLSENSOR"/>
</dbReference>
<dbReference type="Proteomes" id="UP000005824">
    <property type="component" value="Unassembled WGS sequence"/>
</dbReference>
<dbReference type="SUPFAM" id="SSF55874">
    <property type="entry name" value="ATPase domain of HSP90 chaperone/DNA topoisomerase II/histidine kinase"/>
    <property type="match status" value="1"/>
</dbReference>
<evidence type="ECO:0000259" key="7">
    <source>
        <dbReference type="PROSITE" id="PS50109"/>
    </source>
</evidence>
<accession>B4D7J2</accession>
<comment type="caution">
    <text evidence="8">The sequence shown here is derived from an EMBL/GenBank/DDBJ whole genome shotgun (WGS) entry which is preliminary data.</text>
</comment>
<evidence type="ECO:0000256" key="1">
    <source>
        <dbReference type="ARBA" id="ARBA00000085"/>
    </source>
</evidence>
<feature type="domain" description="Histidine kinase" evidence="7">
    <location>
        <begin position="61"/>
        <end position="273"/>
    </location>
</feature>
<comment type="catalytic activity">
    <reaction evidence="1">
        <text>ATP + protein L-histidine = ADP + protein N-phospho-L-histidine.</text>
        <dbReference type="EC" id="2.7.13.3"/>
    </reaction>
</comment>
<evidence type="ECO:0000256" key="6">
    <source>
        <dbReference type="SAM" id="Coils"/>
    </source>
</evidence>
<dbReference type="Pfam" id="PF00512">
    <property type="entry name" value="HisKA"/>
    <property type="match status" value="1"/>
</dbReference>